<accession>A0ABV6REF0</accession>
<reference evidence="3 4" key="1">
    <citation type="submission" date="2024-09" db="EMBL/GenBank/DDBJ databases">
        <authorList>
            <person name="Sun Q."/>
            <person name="Mori K."/>
        </authorList>
    </citation>
    <scope>NUCLEOTIDE SEQUENCE [LARGE SCALE GENOMIC DNA]</scope>
    <source>
        <strain evidence="3 4">CICC 10874</strain>
    </source>
</reference>
<dbReference type="RefSeq" id="WP_376980263.1">
    <property type="nucleotide sequence ID" value="NZ_JBHLSV010000010.1"/>
</dbReference>
<feature type="domain" description="GP-PDE" evidence="2">
    <location>
        <begin position="36"/>
        <end position="278"/>
    </location>
</feature>
<name>A0ABV6REF0_9MICO</name>
<evidence type="ECO:0000259" key="2">
    <source>
        <dbReference type="PROSITE" id="PS51704"/>
    </source>
</evidence>
<dbReference type="SUPFAM" id="SSF51695">
    <property type="entry name" value="PLC-like phosphodiesterases"/>
    <property type="match status" value="1"/>
</dbReference>
<comment type="caution">
    <text evidence="3">The sequence shown here is derived from an EMBL/GenBank/DDBJ whole genome shotgun (WGS) entry which is preliminary data.</text>
</comment>
<feature type="region of interest" description="Disordered" evidence="1">
    <location>
        <begin position="1"/>
        <end position="33"/>
    </location>
</feature>
<dbReference type="InterPro" id="IPR017946">
    <property type="entry name" value="PLC-like_Pdiesterase_TIM-brl"/>
</dbReference>
<sequence>MRSWTTATAEGAGPVAGPDPRRGPGPRSRFLPGLRPRRIAHRGFAPDGAENTLRAFHDAVAAGATMLETDTRATADGVALALHDEDLCRIAGDRRRVDSLAATDLPAIRIAGLEPIARLEDVLGTFPDMPINIDVKDAAAVGPAVRAIARTGSARRVCVTSFDDAVARRAATGVRVTTGITPVRSPSRIALGTFLAAGALELPDRAVRRLLSPYGALQVPVSYRGVPVVTPRTVAAAHRAGCEVHVWTIDERDVMRALLDLGVDGIITNRVDVLAELLEDAAPPRD</sequence>
<evidence type="ECO:0000313" key="4">
    <source>
        <dbReference type="Proteomes" id="UP001589793"/>
    </source>
</evidence>
<dbReference type="EMBL" id="JBHLSV010000010">
    <property type="protein sequence ID" value="MFC0674303.1"/>
    <property type="molecule type" value="Genomic_DNA"/>
</dbReference>
<proteinExistence type="predicted"/>
<dbReference type="Pfam" id="PF03009">
    <property type="entry name" value="GDPD"/>
    <property type="match status" value="1"/>
</dbReference>
<dbReference type="Gene3D" id="3.20.20.190">
    <property type="entry name" value="Phosphatidylinositol (PI) phosphodiesterase"/>
    <property type="match status" value="1"/>
</dbReference>
<evidence type="ECO:0000256" key="1">
    <source>
        <dbReference type="SAM" id="MobiDB-lite"/>
    </source>
</evidence>
<protein>
    <submittedName>
        <fullName evidence="3">Glycerophosphodiester phosphodiesterase family protein</fullName>
    </submittedName>
</protein>
<dbReference type="Proteomes" id="UP001589793">
    <property type="component" value="Unassembled WGS sequence"/>
</dbReference>
<evidence type="ECO:0000313" key="3">
    <source>
        <dbReference type="EMBL" id="MFC0674303.1"/>
    </source>
</evidence>
<dbReference type="InterPro" id="IPR030395">
    <property type="entry name" value="GP_PDE_dom"/>
</dbReference>
<keyword evidence="4" id="KW-1185">Reference proteome</keyword>
<dbReference type="PANTHER" id="PTHR46211">
    <property type="entry name" value="GLYCEROPHOSPHORYL DIESTER PHOSPHODIESTERASE"/>
    <property type="match status" value="1"/>
</dbReference>
<organism evidence="3 4">
    <name type="scientific">Brachybacterium hainanense</name>
    <dbReference type="NCBI Taxonomy" id="1541174"/>
    <lineage>
        <taxon>Bacteria</taxon>
        <taxon>Bacillati</taxon>
        <taxon>Actinomycetota</taxon>
        <taxon>Actinomycetes</taxon>
        <taxon>Micrococcales</taxon>
        <taxon>Dermabacteraceae</taxon>
        <taxon>Brachybacterium</taxon>
    </lineage>
</organism>
<dbReference type="PROSITE" id="PS51704">
    <property type="entry name" value="GP_PDE"/>
    <property type="match status" value="1"/>
</dbReference>
<dbReference type="PANTHER" id="PTHR46211:SF1">
    <property type="entry name" value="GLYCEROPHOSPHODIESTER PHOSPHODIESTERASE, CYTOPLASMIC"/>
    <property type="match status" value="1"/>
</dbReference>
<gene>
    <name evidence="3" type="ORF">ACFFF6_10095</name>
</gene>